<keyword evidence="2" id="KW-1185">Reference proteome</keyword>
<sequence>MLKKRVKGKRECCNGGGFSTAAILVKIPPKATGPHQSRINVKDTSVPEPLRWVTRLENSNSQHA</sequence>
<gene>
    <name evidence="1" type="ORF">CVLEPA_LOCUS3173</name>
</gene>
<reference evidence="1 2" key="1">
    <citation type="submission" date="2024-02" db="EMBL/GenBank/DDBJ databases">
        <authorList>
            <person name="Daric V."/>
            <person name="Darras S."/>
        </authorList>
    </citation>
    <scope>NUCLEOTIDE SEQUENCE [LARGE SCALE GENOMIC DNA]</scope>
</reference>
<evidence type="ECO:0000313" key="2">
    <source>
        <dbReference type="Proteomes" id="UP001642483"/>
    </source>
</evidence>
<evidence type="ECO:0000313" key="1">
    <source>
        <dbReference type="EMBL" id="CAK8673377.1"/>
    </source>
</evidence>
<protein>
    <submittedName>
        <fullName evidence="1">Uncharacterized protein</fullName>
    </submittedName>
</protein>
<proteinExistence type="predicted"/>
<comment type="caution">
    <text evidence="1">The sequence shown here is derived from an EMBL/GenBank/DDBJ whole genome shotgun (WGS) entry which is preliminary data.</text>
</comment>
<name>A0ABP0F0Z0_CLALP</name>
<dbReference type="EMBL" id="CAWYQH010000002">
    <property type="protein sequence ID" value="CAK8673377.1"/>
    <property type="molecule type" value="Genomic_DNA"/>
</dbReference>
<accession>A0ABP0F0Z0</accession>
<organism evidence="1 2">
    <name type="scientific">Clavelina lepadiformis</name>
    <name type="common">Light-bulb sea squirt</name>
    <name type="synonym">Ascidia lepadiformis</name>
    <dbReference type="NCBI Taxonomy" id="159417"/>
    <lineage>
        <taxon>Eukaryota</taxon>
        <taxon>Metazoa</taxon>
        <taxon>Chordata</taxon>
        <taxon>Tunicata</taxon>
        <taxon>Ascidiacea</taxon>
        <taxon>Aplousobranchia</taxon>
        <taxon>Clavelinidae</taxon>
        <taxon>Clavelina</taxon>
    </lineage>
</organism>
<dbReference type="Proteomes" id="UP001642483">
    <property type="component" value="Unassembled WGS sequence"/>
</dbReference>